<keyword evidence="3" id="KW-1185">Reference proteome</keyword>
<sequence length="635" mass="71204">MHSTDSSTASTISSVNDDFNSSRSTHDDPILPTTEQVEHVLARSRHVWQGHLEKAKSIKCIPQESLRLSNWLHRLPALPDDLKGVSSLQGQSTWRRTSPVTCSLLLRTGAPQRWNPILSRSRPTKCEFSPLAPFSNWQDEADGTKQPYGHNNGIFIMLAGWAYILTKKLLEKQDLPMQYSTNLAPVTDCDEQSDTDKHCITIDIGDATSHELLWWRALLAPGQGWQAPRTQQPPWAITYEGDLMFRVATTARSLTNSQSEPPPSSSQAVQFLSRFSARYCLGTQSSAALAMALTLPLLNLAASSVQLPEPRLGRPRISSSIAPAIPCQLLEDFGSISKYMTLSSNPQFLSSALWSTFWEPDVDCNLVSPWCDGIIEILAPLITNDLELLAHTLALRRPSLAPFWYGALLFGRTKLTERLIPFLKTQQAPTPARPIPEVALWTGFPQSYMDICGSGPYLREDNTISRADKHTTFRVPPFGVMCPDELELEVHRHVSCGRHRWQYDHWTWQFENGRYIHDEGCKELHKDFECGPSYSECGSSCTNFHTHHNFSYVPDNVATEIAVGAAFQWAATEMDVSSHSIFTHPWVGVEAFPEQDEPLVDVPPSFSKEAIERVNIWRHKYAGGTNILGDLDQVL</sequence>
<name>A0A8H4RSH8_9HELO</name>
<reference evidence="2 3" key="1">
    <citation type="submission" date="2020-03" db="EMBL/GenBank/DDBJ databases">
        <title>Draft Genome Sequence of Cudoniella acicularis.</title>
        <authorList>
            <person name="Buettner E."/>
            <person name="Kellner H."/>
        </authorList>
    </citation>
    <scope>NUCLEOTIDE SEQUENCE [LARGE SCALE GENOMIC DNA]</scope>
    <source>
        <strain evidence="2 3">DSM 108380</strain>
    </source>
</reference>
<evidence type="ECO:0000313" key="3">
    <source>
        <dbReference type="Proteomes" id="UP000566819"/>
    </source>
</evidence>
<dbReference type="Proteomes" id="UP000566819">
    <property type="component" value="Unassembled WGS sequence"/>
</dbReference>
<evidence type="ECO:0000313" key="2">
    <source>
        <dbReference type="EMBL" id="KAF4634578.1"/>
    </source>
</evidence>
<dbReference type="AlphaFoldDB" id="A0A8H4RSH8"/>
<dbReference type="EMBL" id="JAAMPI010000174">
    <property type="protein sequence ID" value="KAF4634578.1"/>
    <property type="molecule type" value="Genomic_DNA"/>
</dbReference>
<proteinExistence type="predicted"/>
<organism evidence="2 3">
    <name type="scientific">Cudoniella acicularis</name>
    <dbReference type="NCBI Taxonomy" id="354080"/>
    <lineage>
        <taxon>Eukaryota</taxon>
        <taxon>Fungi</taxon>
        <taxon>Dikarya</taxon>
        <taxon>Ascomycota</taxon>
        <taxon>Pezizomycotina</taxon>
        <taxon>Leotiomycetes</taxon>
        <taxon>Helotiales</taxon>
        <taxon>Tricladiaceae</taxon>
        <taxon>Cudoniella</taxon>
    </lineage>
</organism>
<evidence type="ECO:0000256" key="1">
    <source>
        <dbReference type="SAM" id="MobiDB-lite"/>
    </source>
</evidence>
<gene>
    <name evidence="2" type="ORF">G7Y89_g3525</name>
</gene>
<dbReference type="OrthoDB" id="3549294at2759"/>
<accession>A0A8H4RSH8</accession>
<feature type="compositionally biased region" description="Low complexity" evidence="1">
    <location>
        <begin position="1"/>
        <end position="14"/>
    </location>
</feature>
<protein>
    <submittedName>
        <fullName evidence="2">Uncharacterized protein</fullName>
    </submittedName>
</protein>
<feature type="region of interest" description="Disordered" evidence="1">
    <location>
        <begin position="1"/>
        <end position="31"/>
    </location>
</feature>
<comment type="caution">
    <text evidence="2">The sequence shown here is derived from an EMBL/GenBank/DDBJ whole genome shotgun (WGS) entry which is preliminary data.</text>
</comment>